<gene>
    <name evidence="4" type="ORF">FSB_LOCUS9976</name>
</gene>
<dbReference type="EMBL" id="OIVN01000557">
    <property type="protein sequence ID" value="SPC82094.1"/>
    <property type="molecule type" value="Genomic_DNA"/>
</dbReference>
<feature type="repeat" description="TPR" evidence="3">
    <location>
        <begin position="86"/>
        <end position="119"/>
    </location>
</feature>
<dbReference type="FunFam" id="1.25.40.10:FF:000295">
    <property type="entry name" value="serine/threonine-protein phosphatase 5"/>
    <property type="match status" value="1"/>
</dbReference>
<proteinExistence type="predicted"/>
<evidence type="ECO:0000256" key="1">
    <source>
        <dbReference type="ARBA" id="ARBA00022737"/>
    </source>
</evidence>
<reference evidence="4" key="1">
    <citation type="submission" date="2018-02" db="EMBL/GenBank/DDBJ databases">
        <authorList>
            <person name="Cohen D.B."/>
            <person name="Kent A.D."/>
        </authorList>
    </citation>
    <scope>NUCLEOTIDE SEQUENCE</scope>
</reference>
<protein>
    <submittedName>
        <fullName evidence="4">Uncharacterized protein</fullName>
    </submittedName>
</protein>
<evidence type="ECO:0000256" key="3">
    <source>
        <dbReference type="PROSITE-ProRule" id="PRU00339"/>
    </source>
</evidence>
<evidence type="ECO:0000313" key="4">
    <source>
        <dbReference type="EMBL" id="SPC82094.1"/>
    </source>
</evidence>
<dbReference type="InterPro" id="IPR011990">
    <property type="entry name" value="TPR-like_helical_dom_sf"/>
</dbReference>
<organism evidence="4">
    <name type="scientific">Fagus sylvatica</name>
    <name type="common">Beechnut</name>
    <dbReference type="NCBI Taxonomy" id="28930"/>
    <lineage>
        <taxon>Eukaryota</taxon>
        <taxon>Viridiplantae</taxon>
        <taxon>Streptophyta</taxon>
        <taxon>Embryophyta</taxon>
        <taxon>Tracheophyta</taxon>
        <taxon>Spermatophyta</taxon>
        <taxon>Magnoliopsida</taxon>
        <taxon>eudicotyledons</taxon>
        <taxon>Gunneridae</taxon>
        <taxon>Pentapetalae</taxon>
        <taxon>rosids</taxon>
        <taxon>fabids</taxon>
        <taxon>Fagales</taxon>
        <taxon>Fagaceae</taxon>
        <taxon>Fagus</taxon>
    </lineage>
</organism>
<dbReference type="Gene3D" id="1.25.40.10">
    <property type="entry name" value="Tetratricopeptide repeat domain"/>
    <property type="match status" value="1"/>
</dbReference>
<evidence type="ECO:0000256" key="2">
    <source>
        <dbReference type="ARBA" id="ARBA00022803"/>
    </source>
</evidence>
<dbReference type="GO" id="GO:0051879">
    <property type="term" value="F:Hsp90 protein binding"/>
    <property type="evidence" value="ECO:0007669"/>
    <property type="project" value="TreeGrafter"/>
</dbReference>
<dbReference type="PROSITE" id="PS50005">
    <property type="entry name" value="TPR"/>
    <property type="match status" value="2"/>
</dbReference>
<accession>A0A2N9F5M4</accession>
<keyword evidence="1" id="KW-0677">Repeat</keyword>
<dbReference type="SUPFAM" id="SSF48452">
    <property type="entry name" value="TPR-like"/>
    <property type="match status" value="1"/>
</dbReference>
<keyword evidence="2 3" id="KW-0802">TPR repeat</keyword>
<dbReference type="InterPro" id="IPR019734">
    <property type="entry name" value="TPR_rpt"/>
</dbReference>
<dbReference type="Pfam" id="PF00515">
    <property type="entry name" value="TPR_1"/>
    <property type="match status" value="1"/>
</dbReference>
<dbReference type="SMART" id="SM00028">
    <property type="entry name" value="TPR"/>
    <property type="match status" value="3"/>
</dbReference>
<dbReference type="Pfam" id="PF13414">
    <property type="entry name" value="TPR_11"/>
    <property type="match status" value="1"/>
</dbReference>
<dbReference type="PANTHER" id="PTHR22904:SF523">
    <property type="entry name" value="STRESS-INDUCED-PHOSPHOPROTEIN 1"/>
    <property type="match status" value="1"/>
</dbReference>
<feature type="repeat" description="TPR" evidence="3">
    <location>
        <begin position="18"/>
        <end position="51"/>
    </location>
</feature>
<sequence length="400" mass="45306">MTEPAAEAKSGAVSSSEEISLKDRGNEFFKAGNYLKAAALYTQAIKLDPSNPTLYSNRAAAFLQLVKLNKALADAETTISLKPQWEKGYFRKGCILEAMEQYDDAMAAFQTALQYNPQSSEVSKKIKRISQLARDKKRAQEVENKKSNIDMAKHLEKLKSEMLAGEPLEPQSLCLYSLIPYDLKRLKRFCGEQQYSHIATYVETVSGPSGVGFVFSIHKKGGLNWSFSLQSEKCGSEESWKEIFSFLVETMETAVKSWHETSKVDPRVYFLLDNEKTQTDKYAPVVNIDKAFESPHTHSSCFPFLRQYAEDSFSRAACVVAPKSIISYPQVWKGQGSRKWKHGQHDGFFVQFESPSLRKLWFIPSSNEMGQTLCRDPEVLDISSHELLPRVFRENLPKSS</sequence>
<dbReference type="PANTHER" id="PTHR22904">
    <property type="entry name" value="TPR REPEAT CONTAINING PROTEIN"/>
    <property type="match status" value="1"/>
</dbReference>
<name>A0A2N9F5M4_FAGSY</name>
<dbReference type="AlphaFoldDB" id="A0A2N9F5M4"/>